<dbReference type="InterPro" id="IPR006103">
    <property type="entry name" value="Glyco_hydro_2_cat"/>
</dbReference>
<protein>
    <submittedName>
        <fullName evidence="3">Cellulase family glycosylhydrolase</fullName>
    </submittedName>
</protein>
<evidence type="ECO:0000256" key="1">
    <source>
        <dbReference type="SAM" id="Phobius"/>
    </source>
</evidence>
<sequence length="505" mass="58307">MTGINKNILRIVLVGSYIAIIAFVIFGISNLFSYLNTGADRSSMLHTEIKKIDQYLPKLKWAPLKNEGRSMDAQTLNNIEHDYLDAWYVKHVAYKTNTTNGIDDYYTENARKNIFNTIEHNSSENISIEGTTLKHHPTLQFFSEDGQLIVLTDNNVIEYKRIYENEAVILETTEVSTYKIIMLLEDGFWRIRHLIKEESTDYKNEFAPASNSISTIKGINYYPQASPWDMFGNKFDTDTISKDFKIIKDSGLNSIRIFVPYDDFGKANVKPEKLNKLTQVLDLAEAERLKVVVTLFDFYGDYSVLNWTLNQHHASIIVSALKNHSALLAWDIKNEPNLDFKSRGKINVVSWLNHMIDLVKSIDQKHPVTIGWSDAESATLLKDKLDIITFHYYENLDTLEKTYQDLKIEIPNKPLAITEFGMSSYKGLWNPFGNNENDQSNYHKKAQTIFSTNNISFMSWTLYDFAEIPKEVVGRLPWRKRAQERFGFINQNGETKPAFKHISKK</sequence>
<proteinExistence type="predicted"/>
<dbReference type="Proteomes" id="UP001500433">
    <property type="component" value="Unassembled WGS sequence"/>
</dbReference>
<dbReference type="EMBL" id="BAABJH010000001">
    <property type="protein sequence ID" value="GAA4884853.1"/>
    <property type="molecule type" value="Genomic_DNA"/>
</dbReference>
<feature type="transmembrane region" description="Helical" evidence="1">
    <location>
        <begin position="12"/>
        <end position="35"/>
    </location>
</feature>
<keyword evidence="1" id="KW-1133">Transmembrane helix</keyword>
<evidence type="ECO:0000313" key="4">
    <source>
        <dbReference type="Proteomes" id="UP001500433"/>
    </source>
</evidence>
<keyword evidence="1" id="KW-0812">Transmembrane</keyword>
<dbReference type="PANTHER" id="PTHR31451">
    <property type="match status" value="1"/>
</dbReference>
<keyword evidence="1" id="KW-0472">Membrane</keyword>
<dbReference type="RefSeq" id="WP_345272331.1">
    <property type="nucleotide sequence ID" value="NZ_BAABJH010000001.1"/>
</dbReference>
<dbReference type="SUPFAM" id="SSF51445">
    <property type="entry name" value="(Trans)glycosidases"/>
    <property type="match status" value="1"/>
</dbReference>
<accession>A0ABP9EQE6</accession>
<evidence type="ECO:0000313" key="3">
    <source>
        <dbReference type="EMBL" id="GAA4884853.1"/>
    </source>
</evidence>
<name>A0ABP9EQE6_9FLAO</name>
<reference evidence="4" key="1">
    <citation type="journal article" date="2019" name="Int. J. Syst. Evol. Microbiol.">
        <title>The Global Catalogue of Microorganisms (GCM) 10K type strain sequencing project: providing services to taxonomists for standard genome sequencing and annotation.</title>
        <authorList>
            <consortium name="The Broad Institute Genomics Platform"/>
            <consortium name="The Broad Institute Genome Sequencing Center for Infectious Disease"/>
            <person name="Wu L."/>
            <person name="Ma J."/>
        </authorList>
    </citation>
    <scope>NUCLEOTIDE SEQUENCE [LARGE SCALE GENOMIC DNA]</scope>
    <source>
        <strain evidence="4">JCM 18274</strain>
    </source>
</reference>
<comment type="caution">
    <text evidence="3">The sequence shown here is derived from an EMBL/GenBank/DDBJ whole genome shotgun (WGS) entry which is preliminary data.</text>
</comment>
<dbReference type="InterPro" id="IPR045053">
    <property type="entry name" value="MAN-like"/>
</dbReference>
<dbReference type="Gene3D" id="3.20.20.80">
    <property type="entry name" value="Glycosidases"/>
    <property type="match status" value="1"/>
</dbReference>
<feature type="domain" description="Glycoside hydrolase family 2 catalytic" evidence="2">
    <location>
        <begin position="315"/>
        <end position="429"/>
    </location>
</feature>
<dbReference type="InterPro" id="IPR017853">
    <property type="entry name" value="GH"/>
</dbReference>
<evidence type="ECO:0000259" key="2">
    <source>
        <dbReference type="Pfam" id="PF02836"/>
    </source>
</evidence>
<keyword evidence="4" id="KW-1185">Reference proteome</keyword>
<gene>
    <name evidence="3" type="ORF">GCM10023311_04200</name>
</gene>
<organism evidence="3 4">
    <name type="scientific">Flaviramulus aquimarinus</name>
    <dbReference type="NCBI Taxonomy" id="1170456"/>
    <lineage>
        <taxon>Bacteria</taxon>
        <taxon>Pseudomonadati</taxon>
        <taxon>Bacteroidota</taxon>
        <taxon>Flavobacteriia</taxon>
        <taxon>Flavobacteriales</taxon>
        <taxon>Flavobacteriaceae</taxon>
        <taxon>Flaviramulus</taxon>
    </lineage>
</organism>
<dbReference type="Pfam" id="PF02836">
    <property type="entry name" value="Glyco_hydro_2_C"/>
    <property type="match status" value="1"/>
</dbReference>